<dbReference type="SUPFAM" id="SSF52540">
    <property type="entry name" value="P-loop containing nucleoside triphosphate hydrolases"/>
    <property type="match status" value="1"/>
</dbReference>
<dbReference type="GO" id="GO:0030915">
    <property type="term" value="C:Smc5-Smc6 complex"/>
    <property type="evidence" value="ECO:0007669"/>
    <property type="project" value="TreeGrafter"/>
</dbReference>
<reference evidence="7" key="1">
    <citation type="submission" date="2022-07" db="EMBL/GenBank/DDBJ databases">
        <title>Phylogenomic reconstructions and comparative analyses of Kickxellomycotina fungi.</title>
        <authorList>
            <person name="Reynolds N.K."/>
            <person name="Stajich J.E."/>
            <person name="Barry K."/>
            <person name="Grigoriev I.V."/>
            <person name="Crous P."/>
            <person name="Smith M.E."/>
        </authorList>
    </citation>
    <scope>NUCLEOTIDE SEQUENCE</scope>
    <source>
        <strain evidence="7">NBRC 100468</strain>
    </source>
</reference>
<feature type="compositionally biased region" description="Low complexity" evidence="5">
    <location>
        <begin position="1104"/>
        <end position="1123"/>
    </location>
</feature>
<feature type="region of interest" description="Disordered" evidence="5">
    <location>
        <begin position="481"/>
        <end position="506"/>
    </location>
</feature>
<protein>
    <recommendedName>
        <fullName evidence="2">Structural maintenance of chromosomes protein 5</fullName>
    </recommendedName>
</protein>
<dbReference type="GO" id="GO:0000724">
    <property type="term" value="P:double-strand break repair via homologous recombination"/>
    <property type="evidence" value="ECO:0007669"/>
    <property type="project" value="TreeGrafter"/>
</dbReference>
<dbReference type="EMBL" id="JANBPU010000158">
    <property type="protein sequence ID" value="KAJ1915195.1"/>
    <property type="molecule type" value="Genomic_DNA"/>
</dbReference>
<dbReference type="GO" id="GO:0005634">
    <property type="term" value="C:nucleus"/>
    <property type="evidence" value="ECO:0007669"/>
    <property type="project" value="TreeGrafter"/>
</dbReference>
<feature type="compositionally biased region" description="Basic and acidic residues" evidence="5">
    <location>
        <begin position="496"/>
        <end position="506"/>
    </location>
</feature>
<evidence type="ECO:0000259" key="6">
    <source>
        <dbReference type="Pfam" id="PF02463"/>
    </source>
</evidence>
<feature type="domain" description="RecF/RecN/SMC N-terminal" evidence="6">
    <location>
        <begin position="137"/>
        <end position="1212"/>
    </location>
</feature>
<comment type="caution">
    <text evidence="7">The sequence shown here is derived from an EMBL/GenBank/DDBJ whole genome shotgun (WGS) entry which is preliminary data.</text>
</comment>
<dbReference type="Proteomes" id="UP001150538">
    <property type="component" value="Unassembled WGS sequence"/>
</dbReference>
<accession>A0A9W8DLH0</accession>
<dbReference type="InterPro" id="IPR027417">
    <property type="entry name" value="P-loop_NTPase"/>
</dbReference>
<gene>
    <name evidence="7" type="primary">SMC5</name>
    <name evidence="7" type="ORF">H4219_004448</name>
</gene>
<dbReference type="PANTHER" id="PTHR45916">
    <property type="entry name" value="STRUCTURAL MAINTENANCE OF CHROMOSOMES PROTEIN 5"/>
    <property type="match status" value="1"/>
</dbReference>
<sequence length="1289" mass="148034">MVLKRKRGKAQQLTQDEEAGDSNNFSPINGNNSHVYPTPDIKDIIPQNERKKRDSGAHLNEDIKSGIIKPELQQGLLTPRNNGGGSSSQRLGRNGVSKRLSQGSPEQIRLPFKNAASSGLNSSQLDKYSQYPRGGILKIAVKNFVTYDSCEFYPGPCLNMIIGPNGTGKSTIVCSLALGLGGNPSLLGRAKDISEFVKHGHENAWIEITIKGSIDDDNEDGGQQSTSSENNSTTVIKRFITRSSNKSTWKLNHRQTPFTEIHKVIRSFRIQVDNLCQFLPQDRVVEFSKMSPQKLLVETQKAVGRYDLVELQEKLIKYRSEEKILLHDIKKAMEDEVTLVKQNEVIERDVQRWQEREEAENKVRALKLQIPLARYASAKKAYEESKHRRKEAHARYIRLQREVMGPTSEEISEAKSMLEKCDRKQQSLKTESRADQIKMRKVLEQLGRQERNVHELHDQIKAIEAQDQRKKEEILQAQRELSELESRVGSSSYSRGGEDPKSRREELQRQLDELFEQEQQYRTQIDEFKDQQQQIRREGREYQAEIEQATRGLQKLDDVKNRKWQILNRFSREAAEAVKWLDQNQSMFKKHVFSPVCMQINVNDNLYSPIIESLIRAGTHKTFVCQTDEDYMTLTREVNDNLRLRINVVAITPDSKRLENYRPPLPADQIKKLGFTGYALDLIEAPEPVLTYLCDSEKLHSIPISLQEVNNDEIERLGVFSSYVAGKTQYTISRARYGARNTSVMTSRIKPFARLLSSGETAELANERNQLIKSIERCRLCLQENENKIRELAKQEERVIEDQRRAIDPERQRLQREKENLRIEVQTYERNMVKVENMRRKLQMLKQSQSSGGGETAVSIAEKKEEIRNNLKANAKMRGELIKQLNKMLRKEVDRTMKELPIVIMEIMKLKQQIVDLEAQQSEYQAQLAEALDDVNETKRQCEEDKAQASDLLREARSVTETISDEDRELMQNTLNSETEMDLDELETELERAQQRLELSAVSGLTSQVIEEYRKRQKELKQVKKKVKELKRKWKEVVRSKVWARKEWEEPLEVLVKKISRAFSESFESIKCQGEVRLSKVGGPSETLSIINAQNGNGAGDIGSQQPSQTQQSPSQPVTQTQTAADDDIGGSIEAMQDEEYEQWGIEISVSFRATEAMQVLTNHRQSGGERAVSTVMYLQSLQYLTAAPFRVVDEINQGMDERNERLIHRRIIHTVCQPPDDQNGGHSNGNGDTGREFGSQYFLITPKLLPNLEYHNNMKVLCIYNGEWQPEKFNTRKFLRAAAAAAMR</sequence>
<feature type="coiled-coil region" evidence="4">
    <location>
        <begin position="907"/>
        <end position="1040"/>
    </location>
</feature>
<feature type="compositionally biased region" description="Polar residues" evidence="5">
    <location>
        <begin position="21"/>
        <end position="35"/>
    </location>
</feature>
<feature type="region of interest" description="Disordered" evidence="5">
    <location>
        <begin position="1089"/>
        <end position="1125"/>
    </location>
</feature>
<proteinExistence type="inferred from homology"/>
<keyword evidence="3 4" id="KW-0175">Coiled coil</keyword>
<dbReference type="InterPro" id="IPR003395">
    <property type="entry name" value="RecF/RecN/SMC_N"/>
</dbReference>
<keyword evidence="8" id="KW-1185">Reference proteome</keyword>
<comment type="similarity">
    <text evidence="1">Belongs to the SMC family. SMC5 subfamily.</text>
</comment>
<feature type="region of interest" description="Disordered" evidence="5">
    <location>
        <begin position="1"/>
        <end position="107"/>
    </location>
</feature>
<dbReference type="GO" id="GO:0003697">
    <property type="term" value="F:single-stranded DNA binding"/>
    <property type="evidence" value="ECO:0007669"/>
    <property type="project" value="TreeGrafter"/>
</dbReference>
<evidence type="ECO:0000313" key="8">
    <source>
        <dbReference type="Proteomes" id="UP001150538"/>
    </source>
</evidence>
<evidence type="ECO:0000256" key="3">
    <source>
        <dbReference type="ARBA" id="ARBA00023054"/>
    </source>
</evidence>
<feature type="compositionally biased region" description="Basic and acidic residues" evidence="5">
    <location>
        <begin position="40"/>
        <end position="64"/>
    </location>
</feature>
<dbReference type="PANTHER" id="PTHR45916:SF1">
    <property type="entry name" value="STRUCTURAL MAINTENANCE OF CHROMOSOMES PROTEIN 5"/>
    <property type="match status" value="1"/>
</dbReference>
<organism evidence="7 8">
    <name type="scientific">Mycoemilia scoparia</name>
    <dbReference type="NCBI Taxonomy" id="417184"/>
    <lineage>
        <taxon>Eukaryota</taxon>
        <taxon>Fungi</taxon>
        <taxon>Fungi incertae sedis</taxon>
        <taxon>Zoopagomycota</taxon>
        <taxon>Kickxellomycotina</taxon>
        <taxon>Kickxellomycetes</taxon>
        <taxon>Kickxellales</taxon>
        <taxon>Kickxellaceae</taxon>
        <taxon>Mycoemilia</taxon>
    </lineage>
</organism>
<dbReference type="OrthoDB" id="10254973at2759"/>
<dbReference type="Gene3D" id="3.40.50.300">
    <property type="entry name" value="P-loop containing nucleotide triphosphate hydrolases"/>
    <property type="match status" value="2"/>
</dbReference>
<feature type="compositionally biased region" description="Polar residues" evidence="5">
    <location>
        <begin position="75"/>
        <end position="91"/>
    </location>
</feature>
<evidence type="ECO:0000256" key="1">
    <source>
        <dbReference type="ARBA" id="ARBA00010171"/>
    </source>
</evidence>
<evidence type="ECO:0000313" key="7">
    <source>
        <dbReference type="EMBL" id="KAJ1915195.1"/>
    </source>
</evidence>
<dbReference type="Pfam" id="PF02463">
    <property type="entry name" value="SMC_N"/>
    <property type="match status" value="1"/>
</dbReference>
<feature type="coiled-coil region" evidence="4">
    <location>
        <begin position="775"/>
        <end position="845"/>
    </location>
</feature>
<evidence type="ECO:0000256" key="2">
    <source>
        <dbReference type="ARBA" id="ARBA00018687"/>
    </source>
</evidence>
<evidence type="ECO:0000256" key="4">
    <source>
        <dbReference type="SAM" id="Coils"/>
    </source>
</evidence>
<name>A0A9W8DLH0_9FUNG</name>
<evidence type="ECO:0000256" key="5">
    <source>
        <dbReference type="SAM" id="MobiDB-lite"/>
    </source>
</evidence>